<evidence type="ECO:0000313" key="1">
    <source>
        <dbReference type="EMBL" id="RAR64278.1"/>
    </source>
</evidence>
<sequence length="29" mass="2980">MAMTHCSLGLAVAGFGHLFMVQGGILVFA</sequence>
<accession>A0A328XWC8</accession>
<proteinExistence type="predicted"/>
<comment type="caution">
    <text evidence="1">The sequence shown here is derived from an EMBL/GenBank/DDBJ whole genome shotgun (WGS) entry which is preliminary data.</text>
</comment>
<dbReference type="AlphaFoldDB" id="A0A328XWC8"/>
<gene>
    <name evidence="1" type="ORF">BCL93_10197</name>
</gene>
<reference evidence="1 2" key="1">
    <citation type="submission" date="2018-06" db="EMBL/GenBank/DDBJ databases">
        <title>Comparative analysis of microorganisms from saline springs in Andes Mountain Range, Colombia.</title>
        <authorList>
            <person name="Rubin E."/>
        </authorList>
    </citation>
    <scope>NUCLEOTIDE SEQUENCE [LARGE SCALE GENOMIC DNA]</scope>
    <source>
        <strain evidence="1 2">USBA-857</strain>
    </source>
</reference>
<dbReference type="Proteomes" id="UP000249700">
    <property type="component" value="Unassembled WGS sequence"/>
</dbReference>
<dbReference type="EMBL" id="QLSX01000001">
    <property type="protein sequence ID" value="RAR64278.1"/>
    <property type="molecule type" value="Genomic_DNA"/>
</dbReference>
<organism evidence="1 2">
    <name type="scientific">Onishia taeanensis</name>
    <dbReference type="NCBI Taxonomy" id="284577"/>
    <lineage>
        <taxon>Bacteria</taxon>
        <taxon>Pseudomonadati</taxon>
        <taxon>Pseudomonadota</taxon>
        <taxon>Gammaproteobacteria</taxon>
        <taxon>Oceanospirillales</taxon>
        <taxon>Halomonadaceae</taxon>
        <taxon>Onishia</taxon>
    </lineage>
</organism>
<name>A0A328XWC8_9GAMM</name>
<protein>
    <submittedName>
        <fullName evidence="1">Uncharacterized protein</fullName>
    </submittedName>
</protein>
<evidence type="ECO:0000313" key="2">
    <source>
        <dbReference type="Proteomes" id="UP000249700"/>
    </source>
</evidence>